<evidence type="ECO:0000313" key="3">
    <source>
        <dbReference type="Proteomes" id="UP000027446"/>
    </source>
</evidence>
<feature type="transmembrane region" description="Helical" evidence="1">
    <location>
        <begin position="12"/>
        <end position="36"/>
    </location>
</feature>
<comment type="caution">
    <text evidence="2">The sequence shown here is derived from an EMBL/GenBank/DDBJ whole genome shotgun (WGS) entry which is preliminary data.</text>
</comment>
<sequence>MTPQWMLLASEFSVIAFALVAGVFLTFSDFVMRSLAATQPAGGIEAMQQINRKVFRTLFMVLLIGMAIVSPLMAVWAVLQGSGTATTWIVSAAVTYVIGTFGVTVVFNVPMNERLDRMNYNSAVAAAYWHRYVPAWSFWNTVRTLASAASAIFMLMAVVALAAA</sequence>
<feature type="transmembrane region" description="Helical" evidence="1">
    <location>
        <begin position="85"/>
        <end position="107"/>
    </location>
</feature>
<accession>A0A069E3F5</accession>
<evidence type="ECO:0008006" key="4">
    <source>
        <dbReference type="Google" id="ProtNLM"/>
    </source>
</evidence>
<keyword evidence="1" id="KW-1133">Transmembrane helix</keyword>
<name>A0A069E3F5_9PROT</name>
<gene>
    <name evidence="2" type="ORF">HAD_02500</name>
</gene>
<dbReference type="RefSeq" id="WP_051596207.1">
    <property type="nucleotide sequence ID" value="NZ_ARYH01000001.1"/>
</dbReference>
<organism evidence="2 3">
    <name type="scientific">Hyphomonas adhaerens MHS-3</name>
    <dbReference type="NCBI Taxonomy" id="1280949"/>
    <lineage>
        <taxon>Bacteria</taxon>
        <taxon>Pseudomonadati</taxon>
        <taxon>Pseudomonadota</taxon>
        <taxon>Alphaproteobacteria</taxon>
        <taxon>Hyphomonadales</taxon>
        <taxon>Hyphomonadaceae</taxon>
        <taxon>Hyphomonas</taxon>
    </lineage>
</organism>
<keyword evidence="1" id="KW-0812">Transmembrane</keyword>
<dbReference type="Pfam" id="PF08592">
    <property type="entry name" value="Anthrone_oxy"/>
    <property type="match status" value="1"/>
</dbReference>
<evidence type="ECO:0000313" key="2">
    <source>
        <dbReference type="EMBL" id="KCZ84513.1"/>
    </source>
</evidence>
<dbReference type="OrthoDB" id="428263at2"/>
<dbReference type="AlphaFoldDB" id="A0A069E3F5"/>
<dbReference type="EMBL" id="ARYH01000001">
    <property type="protein sequence ID" value="KCZ84513.1"/>
    <property type="molecule type" value="Genomic_DNA"/>
</dbReference>
<dbReference type="STRING" id="1280949.HAD_02500"/>
<feature type="transmembrane region" description="Helical" evidence="1">
    <location>
        <begin position="145"/>
        <end position="163"/>
    </location>
</feature>
<proteinExistence type="predicted"/>
<dbReference type="InterPro" id="IPR013901">
    <property type="entry name" value="Anthrone_oxy"/>
</dbReference>
<dbReference type="Proteomes" id="UP000027446">
    <property type="component" value="Unassembled WGS sequence"/>
</dbReference>
<evidence type="ECO:0000256" key="1">
    <source>
        <dbReference type="SAM" id="Phobius"/>
    </source>
</evidence>
<reference evidence="2 3" key="1">
    <citation type="journal article" date="2014" name="Antonie Van Leeuwenhoek">
        <title>Hyphomonas beringensis sp. nov. and Hyphomonas chukchiensis sp. nov., isolated from surface seawater of the Bering Sea and Chukchi Sea.</title>
        <authorList>
            <person name="Li C."/>
            <person name="Lai Q."/>
            <person name="Li G."/>
            <person name="Dong C."/>
            <person name="Wang J."/>
            <person name="Liao Y."/>
            <person name="Shao Z."/>
        </authorList>
    </citation>
    <scope>NUCLEOTIDE SEQUENCE [LARGE SCALE GENOMIC DNA]</scope>
    <source>
        <strain evidence="2 3">MHS-3</strain>
    </source>
</reference>
<keyword evidence="3" id="KW-1185">Reference proteome</keyword>
<feature type="transmembrane region" description="Helical" evidence="1">
    <location>
        <begin position="57"/>
        <end position="79"/>
    </location>
</feature>
<dbReference type="eggNOG" id="COG5500">
    <property type="taxonomic scope" value="Bacteria"/>
</dbReference>
<dbReference type="PATRIC" id="fig|1280949.3.peg.515"/>
<keyword evidence="1" id="KW-0472">Membrane</keyword>
<protein>
    <recommendedName>
        <fullName evidence="4">Integral membrane protein</fullName>
    </recommendedName>
</protein>